<dbReference type="AlphaFoldDB" id="A0A8J3BIH1"/>
<dbReference type="InterPro" id="IPR036264">
    <property type="entry name" value="Bact_exopeptidase_dim_dom"/>
</dbReference>
<dbReference type="PROSITE" id="PS00758">
    <property type="entry name" value="ARGE_DAPE_CPG2_1"/>
    <property type="match status" value="1"/>
</dbReference>
<dbReference type="Gene3D" id="3.30.70.360">
    <property type="match status" value="1"/>
</dbReference>
<dbReference type="InterPro" id="IPR001261">
    <property type="entry name" value="ArgE/DapE_CS"/>
</dbReference>
<sequence>MVRREVLRQQAQQRASVMVDRLFELVTCESPSGEVAALERCAGLLAEWGEAALDRSVRRVVRGNDPHLLWRAPDPAVLLLGHFDTVWPLGTVVDWPMSVADGVASGPGVFDMKAGIVQMLTAVELLRDRQRVSVLLTCDEETGSATSRDLIEEEARRVGAVLVCEPSADGGAVKVARKGTAGYRLSIVGRAAHAGLEPELGVNAGVELAHQVLASQALAAPQAGTSVTPTVLAAGTTTNTVPASAVIHVDVRSWTGEELDRVDAAIRLVRPRLAGAELTVDGGVNRYPLERAVALPLLQVAQDAARDVGLAPPDGVSSGGGSDGNITAALGVATLDGLGAVGGHPHARSEWVDVNAMPERAALLAALVDRLCSR</sequence>
<name>A0A8J3BIH1_9ACTN</name>
<dbReference type="InterPro" id="IPR002933">
    <property type="entry name" value="Peptidase_M20"/>
</dbReference>
<dbReference type="GO" id="GO:0046872">
    <property type="term" value="F:metal ion binding"/>
    <property type="evidence" value="ECO:0007669"/>
    <property type="project" value="UniProtKB-KW"/>
</dbReference>
<dbReference type="PANTHER" id="PTHR43808:SF9">
    <property type="entry name" value="BLL0789 PROTEIN"/>
    <property type="match status" value="1"/>
</dbReference>
<evidence type="ECO:0000313" key="7">
    <source>
        <dbReference type="EMBL" id="GGK13496.1"/>
    </source>
</evidence>
<feature type="active site" description="Proton acceptor" evidence="5">
    <location>
        <position position="140"/>
    </location>
</feature>
<comment type="cofactor">
    <cofactor evidence="1">
        <name>Zn(2+)</name>
        <dbReference type="ChEBI" id="CHEBI:29105"/>
    </cofactor>
</comment>
<dbReference type="InterPro" id="IPR017150">
    <property type="entry name" value="Pept_M20_glutamate_carboxypep"/>
</dbReference>
<keyword evidence="7" id="KW-0645">Protease</keyword>
<dbReference type="InterPro" id="IPR050072">
    <property type="entry name" value="Peptidase_M20A"/>
</dbReference>
<feature type="active site" evidence="5">
    <location>
        <position position="84"/>
    </location>
</feature>
<dbReference type="Pfam" id="PF01546">
    <property type="entry name" value="Peptidase_M20"/>
    <property type="match status" value="1"/>
</dbReference>
<dbReference type="Proteomes" id="UP000662200">
    <property type="component" value="Unassembled WGS sequence"/>
</dbReference>
<keyword evidence="4" id="KW-0862">Zinc</keyword>
<dbReference type="GO" id="GO:0004180">
    <property type="term" value="F:carboxypeptidase activity"/>
    <property type="evidence" value="ECO:0007669"/>
    <property type="project" value="UniProtKB-KW"/>
</dbReference>
<comment type="caution">
    <text evidence="7">The sequence shown here is derived from an EMBL/GenBank/DDBJ whole genome shotgun (WGS) entry which is preliminary data.</text>
</comment>
<evidence type="ECO:0000256" key="4">
    <source>
        <dbReference type="ARBA" id="ARBA00022833"/>
    </source>
</evidence>
<dbReference type="CDD" id="cd03885">
    <property type="entry name" value="M20_CPDG2"/>
    <property type="match status" value="1"/>
</dbReference>
<protein>
    <submittedName>
        <fullName evidence="7">Glutamate carboxypeptidase</fullName>
    </submittedName>
</protein>
<organism evidence="7 8">
    <name type="scientific">Pilimelia terevasa</name>
    <dbReference type="NCBI Taxonomy" id="53372"/>
    <lineage>
        <taxon>Bacteria</taxon>
        <taxon>Bacillati</taxon>
        <taxon>Actinomycetota</taxon>
        <taxon>Actinomycetes</taxon>
        <taxon>Micromonosporales</taxon>
        <taxon>Micromonosporaceae</taxon>
        <taxon>Pilimelia</taxon>
    </lineage>
</organism>
<keyword evidence="3" id="KW-0378">Hydrolase</keyword>
<dbReference type="Gene3D" id="3.40.630.10">
    <property type="entry name" value="Zn peptidases"/>
    <property type="match status" value="1"/>
</dbReference>
<dbReference type="PANTHER" id="PTHR43808">
    <property type="entry name" value="ACETYLORNITHINE DEACETYLASE"/>
    <property type="match status" value="1"/>
</dbReference>
<dbReference type="SUPFAM" id="SSF53187">
    <property type="entry name" value="Zn-dependent exopeptidases"/>
    <property type="match status" value="1"/>
</dbReference>
<dbReference type="Pfam" id="PF07687">
    <property type="entry name" value="M20_dimer"/>
    <property type="match status" value="1"/>
</dbReference>
<dbReference type="SUPFAM" id="SSF55031">
    <property type="entry name" value="Bacterial exopeptidase dimerisation domain"/>
    <property type="match status" value="1"/>
</dbReference>
<reference evidence="7" key="1">
    <citation type="journal article" date="2014" name="Int. J. Syst. Evol. Microbiol.">
        <title>Complete genome sequence of Corynebacterium casei LMG S-19264T (=DSM 44701T), isolated from a smear-ripened cheese.</title>
        <authorList>
            <consortium name="US DOE Joint Genome Institute (JGI-PGF)"/>
            <person name="Walter F."/>
            <person name="Albersmeier A."/>
            <person name="Kalinowski J."/>
            <person name="Ruckert C."/>
        </authorList>
    </citation>
    <scope>NUCLEOTIDE SEQUENCE</scope>
    <source>
        <strain evidence="7">JCM 3091</strain>
    </source>
</reference>
<keyword evidence="2" id="KW-0479">Metal-binding</keyword>
<accession>A0A8J3BIH1</accession>
<evidence type="ECO:0000256" key="3">
    <source>
        <dbReference type="ARBA" id="ARBA00022801"/>
    </source>
</evidence>
<evidence type="ECO:0000256" key="1">
    <source>
        <dbReference type="ARBA" id="ARBA00001947"/>
    </source>
</evidence>
<evidence type="ECO:0000256" key="2">
    <source>
        <dbReference type="ARBA" id="ARBA00022723"/>
    </source>
</evidence>
<evidence type="ECO:0000313" key="8">
    <source>
        <dbReference type="Proteomes" id="UP000662200"/>
    </source>
</evidence>
<evidence type="ECO:0000256" key="5">
    <source>
        <dbReference type="PIRSR" id="PIRSR037238-1"/>
    </source>
</evidence>
<dbReference type="PIRSF" id="PIRSF037238">
    <property type="entry name" value="Carboxypeptidase_G2"/>
    <property type="match status" value="1"/>
</dbReference>
<keyword evidence="7" id="KW-0121">Carboxypeptidase</keyword>
<proteinExistence type="predicted"/>
<gene>
    <name evidence="7" type="ORF">GCM10010124_02570</name>
</gene>
<keyword evidence="8" id="KW-1185">Reference proteome</keyword>
<feature type="domain" description="Peptidase M20 dimerisation" evidence="6">
    <location>
        <begin position="175"/>
        <end position="267"/>
    </location>
</feature>
<dbReference type="InterPro" id="IPR011650">
    <property type="entry name" value="Peptidase_M20_dimer"/>
</dbReference>
<evidence type="ECO:0000259" key="6">
    <source>
        <dbReference type="Pfam" id="PF07687"/>
    </source>
</evidence>
<reference evidence="7" key="2">
    <citation type="submission" date="2020-09" db="EMBL/GenBank/DDBJ databases">
        <authorList>
            <person name="Sun Q."/>
            <person name="Ohkuma M."/>
        </authorList>
    </citation>
    <scope>NUCLEOTIDE SEQUENCE</scope>
    <source>
        <strain evidence="7">JCM 3091</strain>
    </source>
</reference>
<dbReference type="EMBL" id="BMQC01000001">
    <property type="protein sequence ID" value="GGK13496.1"/>
    <property type="molecule type" value="Genomic_DNA"/>
</dbReference>